<feature type="region of interest" description="Disordered" evidence="2">
    <location>
        <begin position="58"/>
        <end position="111"/>
    </location>
</feature>
<dbReference type="InterPro" id="IPR013087">
    <property type="entry name" value="Znf_C2H2_type"/>
</dbReference>
<dbReference type="SMART" id="SM00355">
    <property type="entry name" value="ZnF_C2H2"/>
    <property type="match status" value="3"/>
</dbReference>
<dbReference type="AlphaFoldDB" id="A0A132B3P1"/>
<keyword evidence="5" id="KW-1185">Reference proteome</keyword>
<dbReference type="PROSITE" id="PS00028">
    <property type="entry name" value="ZINC_FINGER_C2H2_1"/>
    <property type="match status" value="1"/>
</dbReference>
<dbReference type="PROSITE" id="PS50157">
    <property type="entry name" value="ZINC_FINGER_C2H2_2"/>
    <property type="match status" value="1"/>
</dbReference>
<dbReference type="OrthoDB" id="3561220at2759"/>
<sequence length="203" mass="22858">MASEPWDNGTFEWMPQPEENLDMSWGDIPFPAVKPDLSMSSSGTSNFYVPFEEFEQMFYPSPDSQPQHPSSESSFAGSLLSDRSSPSTSETISDRPTSETQSPSPPSTGPAFKCRFCADTFEKRHLLNRHENKHTKPVPCPVSGCPHRTAKRRDMQRHVVVHHSHEAPVAVPKFLCPVGGCKYAEAGFKRKDHLVRHLERKHP</sequence>
<keyword evidence="1" id="KW-0862">Zinc</keyword>
<reference evidence="4 5" key="1">
    <citation type="submission" date="2015-10" db="EMBL/GenBank/DDBJ databases">
        <title>Full genome of DAOMC 229536 Phialocephala scopiformis, a fungal endophyte of spruce producing the potent anti-insectan compound rugulosin.</title>
        <authorList>
            <consortium name="DOE Joint Genome Institute"/>
            <person name="Walker A.K."/>
            <person name="Frasz S.L."/>
            <person name="Seifert K.A."/>
            <person name="Miller J.D."/>
            <person name="Mondo S.J."/>
            <person name="Labutti K."/>
            <person name="Lipzen A."/>
            <person name="Dockter R."/>
            <person name="Kennedy M."/>
            <person name="Grigoriev I.V."/>
            <person name="Spatafora J.W."/>
        </authorList>
    </citation>
    <scope>NUCLEOTIDE SEQUENCE [LARGE SCALE GENOMIC DNA]</scope>
    <source>
        <strain evidence="4 5">CBS 120377</strain>
    </source>
</reference>
<dbReference type="GeneID" id="28816809"/>
<dbReference type="Gene3D" id="3.30.160.60">
    <property type="entry name" value="Classic Zinc Finger"/>
    <property type="match status" value="1"/>
</dbReference>
<feature type="domain" description="C2H2-type" evidence="3">
    <location>
        <begin position="112"/>
        <end position="139"/>
    </location>
</feature>
<evidence type="ECO:0000313" key="4">
    <source>
        <dbReference type="EMBL" id="KUJ07006.1"/>
    </source>
</evidence>
<organism evidence="4 5">
    <name type="scientific">Mollisia scopiformis</name>
    <name type="common">Conifer needle endophyte fungus</name>
    <name type="synonym">Phialocephala scopiformis</name>
    <dbReference type="NCBI Taxonomy" id="149040"/>
    <lineage>
        <taxon>Eukaryota</taxon>
        <taxon>Fungi</taxon>
        <taxon>Dikarya</taxon>
        <taxon>Ascomycota</taxon>
        <taxon>Pezizomycotina</taxon>
        <taxon>Leotiomycetes</taxon>
        <taxon>Helotiales</taxon>
        <taxon>Mollisiaceae</taxon>
        <taxon>Mollisia</taxon>
    </lineage>
</organism>
<evidence type="ECO:0000256" key="1">
    <source>
        <dbReference type="PROSITE-ProRule" id="PRU00042"/>
    </source>
</evidence>
<dbReference type="Proteomes" id="UP000070700">
    <property type="component" value="Unassembled WGS sequence"/>
</dbReference>
<evidence type="ECO:0000259" key="3">
    <source>
        <dbReference type="PROSITE" id="PS50157"/>
    </source>
</evidence>
<dbReference type="KEGG" id="psco:LY89DRAFT_375069"/>
<keyword evidence="1" id="KW-0479">Metal-binding</keyword>
<dbReference type="InParanoid" id="A0A132B3P1"/>
<dbReference type="GO" id="GO:0008270">
    <property type="term" value="F:zinc ion binding"/>
    <property type="evidence" value="ECO:0007669"/>
    <property type="project" value="UniProtKB-KW"/>
</dbReference>
<keyword evidence="1" id="KW-0863">Zinc-finger</keyword>
<name>A0A132B3P1_MOLSC</name>
<evidence type="ECO:0000313" key="5">
    <source>
        <dbReference type="Proteomes" id="UP000070700"/>
    </source>
</evidence>
<evidence type="ECO:0000256" key="2">
    <source>
        <dbReference type="SAM" id="MobiDB-lite"/>
    </source>
</evidence>
<gene>
    <name evidence="4" type="ORF">LY89DRAFT_375069</name>
</gene>
<feature type="region of interest" description="Disordered" evidence="2">
    <location>
        <begin position="1"/>
        <end position="41"/>
    </location>
</feature>
<dbReference type="RefSeq" id="XP_018061361.1">
    <property type="nucleotide sequence ID" value="XM_018207083.1"/>
</dbReference>
<accession>A0A132B3P1</accession>
<dbReference type="EMBL" id="KQ947442">
    <property type="protein sequence ID" value="KUJ07006.1"/>
    <property type="molecule type" value="Genomic_DNA"/>
</dbReference>
<feature type="compositionally biased region" description="Low complexity" evidence="2">
    <location>
        <begin position="60"/>
        <end position="91"/>
    </location>
</feature>
<proteinExistence type="predicted"/>
<protein>
    <recommendedName>
        <fullName evidence="3">C2H2-type domain-containing protein</fullName>
    </recommendedName>
</protein>